<evidence type="ECO:0000256" key="3">
    <source>
        <dbReference type="ARBA" id="ARBA00022705"/>
    </source>
</evidence>
<dbReference type="STRING" id="1802424.A2480_03855"/>
<keyword evidence="5 12" id="KW-0378">Hydrolase</keyword>
<keyword evidence="2 12" id="KW-0678">Repressor</keyword>
<dbReference type="AlphaFoldDB" id="A0A1F7WDR8"/>
<comment type="caution">
    <text evidence="16">The sequence shown here is derived from an EMBL/GenBank/DDBJ whole genome shotgun (WGS) entry which is preliminary data.</text>
</comment>
<evidence type="ECO:0000256" key="11">
    <source>
        <dbReference type="ARBA" id="ARBA00023236"/>
    </source>
</evidence>
<dbReference type="InterPro" id="IPR050077">
    <property type="entry name" value="LexA_repressor"/>
</dbReference>
<dbReference type="NCBIfam" id="TIGR00498">
    <property type="entry name" value="lexA"/>
    <property type="match status" value="1"/>
</dbReference>
<protein>
    <recommendedName>
        <fullName evidence="12">LexA repressor</fullName>
        <ecNumber evidence="12">3.4.21.88</ecNumber>
    </recommendedName>
</protein>
<evidence type="ECO:0000313" key="17">
    <source>
        <dbReference type="Proteomes" id="UP000176988"/>
    </source>
</evidence>
<dbReference type="InterPro" id="IPR039418">
    <property type="entry name" value="LexA-like"/>
</dbReference>
<dbReference type="Gene3D" id="2.10.109.10">
    <property type="entry name" value="Umud Fragment, subunit A"/>
    <property type="match status" value="1"/>
</dbReference>
<dbReference type="GO" id="GO:0003677">
    <property type="term" value="F:DNA binding"/>
    <property type="evidence" value="ECO:0007669"/>
    <property type="project" value="UniProtKB-UniRule"/>
</dbReference>
<dbReference type="GO" id="GO:0006281">
    <property type="term" value="P:DNA repair"/>
    <property type="evidence" value="ECO:0007669"/>
    <property type="project" value="UniProtKB-UniRule"/>
</dbReference>
<keyword evidence="10 12" id="KW-0234">DNA repair</keyword>
<evidence type="ECO:0000256" key="1">
    <source>
        <dbReference type="ARBA" id="ARBA00007484"/>
    </source>
</evidence>
<dbReference type="GO" id="GO:0006260">
    <property type="term" value="P:DNA replication"/>
    <property type="evidence" value="ECO:0007669"/>
    <property type="project" value="UniProtKB-UniRule"/>
</dbReference>
<feature type="DNA-binding region" description="H-T-H motif" evidence="12">
    <location>
        <begin position="31"/>
        <end position="51"/>
    </location>
</feature>
<dbReference type="HAMAP" id="MF_00015">
    <property type="entry name" value="LexA"/>
    <property type="match status" value="1"/>
</dbReference>
<comment type="subunit">
    <text evidence="12">Homodimer.</text>
</comment>
<reference evidence="16 17" key="1">
    <citation type="journal article" date="2016" name="Nat. Commun.">
        <title>Thousands of microbial genomes shed light on interconnected biogeochemical processes in an aquifer system.</title>
        <authorList>
            <person name="Anantharaman K."/>
            <person name="Brown C.T."/>
            <person name="Hug L.A."/>
            <person name="Sharon I."/>
            <person name="Castelle C.J."/>
            <person name="Probst A.J."/>
            <person name="Thomas B.C."/>
            <person name="Singh A."/>
            <person name="Wilkins M.J."/>
            <person name="Karaoz U."/>
            <person name="Brodie E.L."/>
            <person name="Williams K.H."/>
            <person name="Hubbard S.S."/>
            <person name="Banfield J.F."/>
        </authorList>
    </citation>
    <scope>NUCLEOTIDE SEQUENCE [LARGE SCALE GENOMIC DNA]</scope>
</reference>
<gene>
    <name evidence="12" type="primary">lexA</name>
    <name evidence="16" type="ORF">A2480_03855</name>
</gene>
<keyword evidence="8 12" id="KW-0238">DNA-binding</keyword>
<feature type="domain" description="LexA repressor DNA-binding" evidence="15">
    <location>
        <begin position="5"/>
        <end position="68"/>
    </location>
</feature>
<evidence type="ECO:0000256" key="13">
    <source>
        <dbReference type="RuleBase" id="RU003991"/>
    </source>
</evidence>
<dbReference type="GO" id="GO:0009432">
    <property type="term" value="P:SOS response"/>
    <property type="evidence" value="ECO:0007669"/>
    <property type="project" value="UniProtKB-UniRule"/>
</dbReference>
<dbReference type="PANTHER" id="PTHR33516">
    <property type="entry name" value="LEXA REPRESSOR"/>
    <property type="match status" value="1"/>
</dbReference>
<evidence type="ECO:0000256" key="12">
    <source>
        <dbReference type="HAMAP-Rule" id="MF_00015"/>
    </source>
</evidence>
<dbReference type="Pfam" id="PF00717">
    <property type="entry name" value="Peptidase_S24"/>
    <property type="match status" value="1"/>
</dbReference>
<feature type="active site" description="For autocatalytic cleavage activity" evidence="12">
    <location>
        <position position="127"/>
    </location>
</feature>
<keyword evidence="3 12" id="KW-0235">DNA replication</keyword>
<comment type="similarity">
    <text evidence="1 12 13">Belongs to the peptidase S24 family.</text>
</comment>
<dbReference type="CDD" id="cd06529">
    <property type="entry name" value="S24_LexA-like"/>
    <property type="match status" value="1"/>
</dbReference>
<feature type="site" description="Cleavage; by autolysis" evidence="12">
    <location>
        <begin position="92"/>
        <end position="93"/>
    </location>
</feature>
<dbReference type="SUPFAM" id="SSF46785">
    <property type="entry name" value="Winged helix' DNA-binding domain"/>
    <property type="match status" value="1"/>
</dbReference>
<keyword evidence="9 12" id="KW-0804">Transcription</keyword>
<dbReference type="InterPro" id="IPR006199">
    <property type="entry name" value="LexA_DNA-bd_dom"/>
</dbReference>
<name>A0A1F7WDR8_9BACT</name>
<dbReference type="Pfam" id="PF01726">
    <property type="entry name" value="LexA_DNA_bind"/>
    <property type="match status" value="1"/>
</dbReference>
<evidence type="ECO:0000259" key="14">
    <source>
        <dbReference type="Pfam" id="PF00717"/>
    </source>
</evidence>
<evidence type="ECO:0000256" key="2">
    <source>
        <dbReference type="ARBA" id="ARBA00022491"/>
    </source>
</evidence>
<evidence type="ECO:0000256" key="4">
    <source>
        <dbReference type="ARBA" id="ARBA00022763"/>
    </source>
</evidence>
<keyword evidence="6 12" id="KW-0068">Autocatalytic cleavage</keyword>
<evidence type="ECO:0000256" key="5">
    <source>
        <dbReference type="ARBA" id="ARBA00022801"/>
    </source>
</evidence>
<dbReference type="PANTHER" id="PTHR33516:SF2">
    <property type="entry name" value="LEXA REPRESSOR-RELATED"/>
    <property type="match status" value="1"/>
</dbReference>
<keyword evidence="11 12" id="KW-0742">SOS response</keyword>
<dbReference type="InterPro" id="IPR036388">
    <property type="entry name" value="WH-like_DNA-bd_sf"/>
</dbReference>
<accession>A0A1F7WDR8</accession>
<feature type="domain" description="Peptidase S24/S26A/S26B/S26C" evidence="14">
    <location>
        <begin position="85"/>
        <end position="197"/>
    </location>
</feature>
<evidence type="ECO:0000256" key="6">
    <source>
        <dbReference type="ARBA" id="ARBA00022813"/>
    </source>
</evidence>
<proteinExistence type="inferred from homology"/>
<dbReference type="PRINTS" id="PR00726">
    <property type="entry name" value="LEXASERPTASE"/>
</dbReference>
<dbReference type="InterPro" id="IPR006200">
    <property type="entry name" value="LexA"/>
</dbReference>
<dbReference type="Proteomes" id="UP000176988">
    <property type="component" value="Unassembled WGS sequence"/>
</dbReference>
<dbReference type="InterPro" id="IPR036286">
    <property type="entry name" value="LexA/Signal_pep-like_sf"/>
</dbReference>
<dbReference type="GO" id="GO:0006508">
    <property type="term" value="P:proteolysis"/>
    <property type="evidence" value="ECO:0007669"/>
    <property type="project" value="InterPro"/>
</dbReference>
<dbReference type="EC" id="3.4.21.88" evidence="12"/>
<dbReference type="Gene3D" id="1.10.10.10">
    <property type="entry name" value="Winged helix-like DNA-binding domain superfamily/Winged helix DNA-binding domain"/>
    <property type="match status" value="1"/>
</dbReference>
<evidence type="ECO:0000256" key="10">
    <source>
        <dbReference type="ARBA" id="ARBA00023204"/>
    </source>
</evidence>
<dbReference type="InterPro" id="IPR006197">
    <property type="entry name" value="Peptidase_S24_LexA"/>
</dbReference>
<feature type="active site" description="For autocatalytic cleavage activity" evidence="12">
    <location>
        <position position="165"/>
    </location>
</feature>
<sequence>MNRQEKLTKKQHQILEYVTGYIRGNGYAPSYRDIGEALGLSSTATVHEHIKNLKEKGCLSSGNGEARALEVDPELSRIAVAVTLPLLGLITAGEPIEAVEGKETMDIPATLVRKPDDTFVLRVRGESMKDDGILSGDLVIVEKNPAPRDGDTVVALLDNEYATLKRFYREKGRVRLQPANSSMEPIYVKELAVQGVVRAVIRDFRSG</sequence>
<dbReference type="GO" id="GO:0004252">
    <property type="term" value="F:serine-type endopeptidase activity"/>
    <property type="evidence" value="ECO:0007669"/>
    <property type="project" value="UniProtKB-UniRule"/>
</dbReference>
<evidence type="ECO:0000256" key="9">
    <source>
        <dbReference type="ARBA" id="ARBA00023163"/>
    </source>
</evidence>
<evidence type="ECO:0000256" key="8">
    <source>
        <dbReference type="ARBA" id="ARBA00023125"/>
    </source>
</evidence>
<evidence type="ECO:0000313" key="16">
    <source>
        <dbReference type="EMBL" id="OGM00358.1"/>
    </source>
</evidence>
<dbReference type="InterPro" id="IPR036390">
    <property type="entry name" value="WH_DNA-bd_sf"/>
</dbReference>
<evidence type="ECO:0000259" key="15">
    <source>
        <dbReference type="Pfam" id="PF01726"/>
    </source>
</evidence>
<keyword evidence="7 12" id="KW-0805">Transcription regulation</keyword>
<keyword evidence="4 12" id="KW-0227">DNA damage</keyword>
<dbReference type="SUPFAM" id="SSF51306">
    <property type="entry name" value="LexA/Signal peptidase"/>
    <property type="match status" value="1"/>
</dbReference>
<dbReference type="GO" id="GO:0045892">
    <property type="term" value="P:negative regulation of DNA-templated transcription"/>
    <property type="evidence" value="ECO:0007669"/>
    <property type="project" value="UniProtKB-UniRule"/>
</dbReference>
<dbReference type="InterPro" id="IPR015927">
    <property type="entry name" value="Peptidase_S24_S26A/B/C"/>
</dbReference>
<comment type="function">
    <text evidence="12">Represses a number of genes involved in the response to DNA damage (SOS response), including recA and lexA. In the presence of single-stranded DNA, RecA interacts with LexA causing an autocatalytic cleavage which disrupts the DNA-binding part of LexA, leading to derepression of the SOS regulon and eventually DNA repair.</text>
</comment>
<evidence type="ECO:0000256" key="7">
    <source>
        <dbReference type="ARBA" id="ARBA00023015"/>
    </source>
</evidence>
<comment type="catalytic activity">
    <reaction evidence="12">
        <text>Hydrolysis of Ala-|-Gly bond in repressor LexA.</text>
        <dbReference type="EC" id="3.4.21.88"/>
    </reaction>
</comment>
<dbReference type="EMBL" id="MGFG01000032">
    <property type="protein sequence ID" value="OGM00358.1"/>
    <property type="molecule type" value="Genomic_DNA"/>
</dbReference>
<organism evidence="16 17">
    <name type="scientific">Candidatus Uhrbacteria bacterium RIFOXYC2_FULL_47_19</name>
    <dbReference type="NCBI Taxonomy" id="1802424"/>
    <lineage>
        <taxon>Bacteria</taxon>
        <taxon>Candidatus Uhriibacteriota</taxon>
    </lineage>
</organism>